<accession>A0AAD4R2I5</accession>
<dbReference type="PROSITE" id="PS50809">
    <property type="entry name" value="DM_2"/>
    <property type="match status" value="1"/>
</dbReference>
<evidence type="ECO:0000256" key="3">
    <source>
        <dbReference type="ARBA" id="ARBA00023125"/>
    </source>
</evidence>
<dbReference type="SUPFAM" id="SSF82927">
    <property type="entry name" value="Cysteine-rich DNA binding domain, (DM domain)"/>
    <property type="match status" value="1"/>
</dbReference>
<reference evidence="7" key="1">
    <citation type="submission" date="2022-01" db="EMBL/GenBank/DDBJ databases">
        <title>Genome Sequence Resource for Two Populations of Ditylenchus destructor, the Migratory Endoparasitic Phytonematode.</title>
        <authorList>
            <person name="Zhang H."/>
            <person name="Lin R."/>
            <person name="Xie B."/>
        </authorList>
    </citation>
    <scope>NUCLEOTIDE SEQUENCE</scope>
    <source>
        <strain evidence="7">BazhouSP</strain>
    </source>
</reference>
<dbReference type="InterPro" id="IPR001275">
    <property type="entry name" value="DM_DNA-bd"/>
</dbReference>
<name>A0AAD4R2I5_9BILA</name>
<dbReference type="GO" id="GO:0005634">
    <property type="term" value="C:nucleus"/>
    <property type="evidence" value="ECO:0007669"/>
    <property type="project" value="UniProtKB-SubCell"/>
</dbReference>
<protein>
    <submittedName>
        <fullName evidence="7">DM DNA binding domain-containing protein</fullName>
    </submittedName>
</protein>
<feature type="DNA-binding region" description="DM" evidence="5">
    <location>
        <begin position="23"/>
        <end position="75"/>
    </location>
</feature>
<dbReference type="Pfam" id="PF00751">
    <property type="entry name" value="DM"/>
    <property type="match status" value="1"/>
</dbReference>
<keyword evidence="4 5" id="KW-0539">Nucleus</keyword>
<proteinExistence type="predicted"/>
<keyword evidence="8" id="KW-1185">Reference proteome</keyword>
<dbReference type="EMBL" id="JAKKPZ010000059">
    <property type="protein sequence ID" value="KAI1705182.1"/>
    <property type="molecule type" value="Genomic_DNA"/>
</dbReference>
<comment type="subcellular location">
    <subcellularLocation>
        <location evidence="5">Nucleus</location>
    </subcellularLocation>
</comment>
<dbReference type="PROSITE" id="PS40000">
    <property type="entry name" value="DM_1"/>
    <property type="match status" value="1"/>
</dbReference>
<evidence type="ECO:0000259" key="6">
    <source>
        <dbReference type="PROSITE" id="PS50809"/>
    </source>
</evidence>
<keyword evidence="2 5" id="KW-0862">Zinc</keyword>
<keyword evidence="1 5" id="KW-0479">Metal-binding</keyword>
<evidence type="ECO:0000256" key="2">
    <source>
        <dbReference type="ARBA" id="ARBA00022833"/>
    </source>
</evidence>
<dbReference type="GO" id="GO:0046872">
    <property type="term" value="F:metal ion binding"/>
    <property type="evidence" value="ECO:0007669"/>
    <property type="project" value="UniProtKB-KW"/>
</dbReference>
<dbReference type="GO" id="GO:0006355">
    <property type="term" value="P:regulation of DNA-templated transcription"/>
    <property type="evidence" value="ECO:0007669"/>
    <property type="project" value="InterPro"/>
</dbReference>
<comment type="caution">
    <text evidence="7">The sequence shown here is derived from an EMBL/GenBank/DDBJ whole genome shotgun (WGS) entry which is preliminary data.</text>
</comment>
<evidence type="ECO:0000313" key="7">
    <source>
        <dbReference type="EMBL" id="KAI1705182.1"/>
    </source>
</evidence>
<evidence type="ECO:0000256" key="4">
    <source>
        <dbReference type="ARBA" id="ARBA00023242"/>
    </source>
</evidence>
<gene>
    <name evidence="7" type="ORF">DdX_13787</name>
</gene>
<feature type="domain" description="DM" evidence="6">
    <location>
        <begin position="23"/>
        <end position="75"/>
    </location>
</feature>
<dbReference type="AlphaFoldDB" id="A0AAD4R2I5"/>
<evidence type="ECO:0000313" key="8">
    <source>
        <dbReference type="Proteomes" id="UP001201812"/>
    </source>
</evidence>
<evidence type="ECO:0000256" key="5">
    <source>
        <dbReference type="PROSITE-ProRule" id="PRU00070"/>
    </source>
</evidence>
<sequence length="221" mass="25259">MPAGTFVNGTKKRKTLERRKSFCRKCNAHGTKILLRGHAPVCPYNFCKCIQCDKIFGQRIISFVQRNKYIIEAKRKHGFDHRVQVTTKSVLNSCNGDDDDKQANLESVHVESAIQSKPEGIVMQLNPIQIELEATMTPNQIYRNRTGSSYLSLEHFLASNISCTVTPAILLNSLEEHFFGLQIQFEFAPSNTVFRNWLSVTIKNASAIWREFKPNLPFYCQ</sequence>
<evidence type="ECO:0000256" key="1">
    <source>
        <dbReference type="ARBA" id="ARBA00022723"/>
    </source>
</evidence>
<dbReference type="GO" id="GO:0043565">
    <property type="term" value="F:sequence-specific DNA binding"/>
    <property type="evidence" value="ECO:0007669"/>
    <property type="project" value="InterPro"/>
</dbReference>
<dbReference type="InterPro" id="IPR036407">
    <property type="entry name" value="DM_DNA-bd_sf"/>
</dbReference>
<organism evidence="7 8">
    <name type="scientific">Ditylenchus destructor</name>
    <dbReference type="NCBI Taxonomy" id="166010"/>
    <lineage>
        <taxon>Eukaryota</taxon>
        <taxon>Metazoa</taxon>
        <taxon>Ecdysozoa</taxon>
        <taxon>Nematoda</taxon>
        <taxon>Chromadorea</taxon>
        <taxon>Rhabditida</taxon>
        <taxon>Tylenchina</taxon>
        <taxon>Tylenchomorpha</taxon>
        <taxon>Sphaerularioidea</taxon>
        <taxon>Anguinidae</taxon>
        <taxon>Anguininae</taxon>
        <taxon>Ditylenchus</taxon>
    </lineage>
</organism>
<dbReference type="Gene3D" id="4.10.1040.10">
    <property type="entry name" value="DM DNA-binding domain"/>
    <property type="match status" value="1"/>
</dbReference>
<keyword evidence="3 5" id="KW-0238">DNA-binding</keyword>
<dbReference type="SMART" id="SM00301">
    <property type="entry name" value="DM"/>
    <property type="match status" value="1"/>
</dbReference>
<dbReference type="Proteomes" id="UP001201812">
    <property type="component" value="Unassembled WGS sequence"/>
</dbReference>